<dbReference type="PANTHER" id="PTHR24305:SF166">
    <property type="entry name" value="CYTOCHROME P450 12A4, MITOCHONDRIAL-RELATED"/>
    <property type="match status" value="1"/>
</dbReference>
<proteinExistence type="inferred from homology"/>
<feature type="signal peptide" evidence="7">
    <location>
        <begin position="1"/>
        <end position="16"/>
    </location>
</feature>
<dbReference type="Proteomes" id="UP000660729">
    <property type="component" value="Unassembled WGS sequence"/>
</dbReference>
<dbReference type="InterPro" id="IPR050121">
    <property type="entry name" value="Cytochrome_P450_monoxygenase"/>
</dbReference>
<name>A0A8H6VE29_9PEZI</name>
<feature type="binding site" description="axial binding residue" evidence="5">
    <location>
        <position position="435"/>
    </location>
    <ligand>
        <name>heme</name>
        <dbReference type="ChEBI" id="CHEBI:30413"/>
    </ligand>
    <ligandPart>
        <name>Fe</name>
        <dbReference type="ChEBI" id="CHEBI:18248"/>
    </ligandPart>
</feature>
<evidence type="ECO:0000256" key="5">
    <source>
        <dbReference type="PIRSR" id="PIRSR602401-1"/>
    </source>
</evidence>
<dbReference type="GO" id="GO:0020037">
    <property type="term" value="F:heme binding"/>
    <property type="evidence" value="ECO:0007669"/>
    <property type="project" value="InterPro"/>
</dbReference>
<dbReference type="InterPro" id="IPR002401">
    <property type="entry name" value="Cyt_P450_E_grp-I"/>
</dbReference>
<keyword evidence="7" id="KW-0732">Signal</keyword>
<evidence type="ECO:0000313" key="9">
    <source>
        <dbReference type="Proteomes" id="UP000660729"/>
    </source>
</evidence>
<evidence type="ECO:0000256" key="7">
    <source>
        <dbReference type="SAM" id="SignalP"/>
    </source>
</evidence>
<dbReference type="PANTHER" id="PTHR24305">
    <property type="entry name" value="CYTOCHROME P450"/>
    <property type="match status" value="1"/>
</dbReference>
<comment type="caution">
    <text evidence="8">The sequence shown here is derived from an EMBL/GenBank/DDBJ whole genome shotgun (WGS) entry which is preliminary data.</text>
</comment>
<dbReference type="AlphaFoldDB" id="A0A8H6VE29"/>
<keyword evidence="4 5" id="KW-0408">Iron</keyword>
<dbReference type="Gene3D" id="1.10.630.10">
    <property type="entry name" value="Cytochrome P450"/>
    <property type="match status" value="1"/>
</dbReference>
<evidence type="ECO:0000256" key="2">
    <source>
        <dbReference type="ARBA" id="ARBA00010617"/>
    </source>
</evidence>
<sequence length="503" mass="57073">MVLFLLLALPLHRLIIYLVDKKGLRRFPAPSIAGVSSLWRIWHNQRFNHYEAVHQAHLRLSSHVRISPDHISISDPRAIPDLYGHGKYMEKAAWYDAIAAPNARNMVDAREPEHGFKRKLLAHAFAQKTILDLEPVFRRVTANLFTYMTEVENAGKAVNMKDYLNYFTIDVLSELVWGKSMNCIPRRTDMVEIGLIGGKPAQTPFISSVYQMQLVNTMVGFNSSLTLQLKKWLTRFHPYRKGAMNFDRIISHWTNMRQESDEPHPDLFGKLISTSKGEPTGLTQAELLTEVNLLMSAGTDTSTAALENTVFFLCKHPEIQDRLRKELDDAMAEPGIPSWRTVSNIPYLRAVIDESLRLRAASRIGLPRIVPPGGRVIAGQYIPGGVTVSVPIYTVHLDPEYFEEPEKFNPDRWITGDKVKMNKAYMPFSIGPRACIGRNIALFEQLILIGALVSSFELRLADETLELRCLERFNACSDDLFVFSRRRYDEAIVAGSGEKVYSP</sequence>
<evidence type="ECO:0000256" key="6">
    <source>
        <dbReference type="RuleBase" id="RU000461"/>
    </source>
</evidence>
<dbReference type="GO" id="GO:0016705">
    <property type="term" value="F:oxidoreductase activity, acting on paired donors, with incorporation or reduction of molecular oxygen"/>
    <property type="evidence" value="ECO:0007669"/>
    <property type="project" value="InterPro"/>
</dbReference>
<dbReference type="PROSITE" id="PS00086">
    <property type="entry name" value="CYTOCHROME_P450"/>
    <property type="match status" value="1"/>
</dbReference>
<gene>
    <name evidence="8" type="ORF">HII31_11533</name>
</gene>
<accession>A0A8H6VE29</accession>
<feature type="chain" id="PRO_5034455775" evidence="7">
    <location>
        <begin position="17"/>
        <end position="503"/>
    </location>
</feature>
<dbReference type="PRINTS" id="PR00385">
    <property type="entry name" value="P450"/>
</dbReference>
<keyword evidence="9" id="KW-1185">Reference proteome</keyword>
<dbReference type="OrthoDB" id="2789670at2759"/>
<keyword evidence="6 8" id="KW-0503">Monooxygenase</keyword>
<reference evidence="8" key="1">
    <citation type="submission" date="2020-04" db="EMBL/GenBank/DDBJ databases">
        <title>Draft genome resource of the tomato pathogen Pseudocercospora fuligena.</title>
        <authorList>
            <person name="Zaccaron A."/>
        </authorList>
    </citation>
    <scope>NUCLEOTIDE SEQUENCE</scope>
    <source>
        <strain evidence="8">PF001</strain>
    </source>
</reference>
<dbReference type="CDD" id="cd11061">
    <property type="entry name" value="CYP67-like"/>
    <property type="match status" value="1"/>
</dbReference>
<comment type="similarity">
    <text evidence="2 6">Belongs to the cytochrome P450 family.</text>
</comment>
<dbReference type="InterPro" id="IPR036396">
    <property type="entry name" value="Cyt_P450_sf"/>
</dbReference>
<evidence type="ECO:0000256" key="4">
    <source>
        <dbReference type="ARBA" id="ARBA00023004"/>
    </source>
</evidence>
<keyword evidence="5 6" id="KW-0349">Heme</keyword>
<evidence type="ECO:0000256" key="3">
    <source>
        <dbReference type="ARBA" id="ARBA00022723"/>
    </source>
</evidence>
<evidence type="ECO:0000313" key="8">
    <source>
        <dbReference type="EMBL" id="KAF7187152.1"/>
    </source>
</evidence>
<protein>
    <submittedName>
        <fullName evidence="8">Cytochrome P450 monooxygenase</fullName>
    </submittedName>
</protein>
<dbReference type="PRINTS" id="PR00463">
    <property type="entry name" value="EP450I"/>
</dbReference>
<organism evidence="8 9">
    <name type="scientific">Pseudocercospora fuligena</name>
    <dbReference type="NCBI Taxonomy" id="685502"/>
    <lineage>
        <taxon>Eukaryota</taxon>
        <taxon>Fungi</taxon>
        <taxon>Dikarya</taxon>
        <taxon>Ascomycota</taxon>
        <taxon>Pezizomycotina</taxon>
        <taxon>Dothideomycetes</taxon>
        <taxon>Dothideomycetidae</taxon>
        <taxon>Mycosphaerellales</taxon>
        <taxon>Mycosphaerellaceae</taxon>
        <taxon>Pseudocercospora</taxon>
    </lineage>
</organism>
<keyword evidence="6" id="KW-0560">Oxidoreductase</keyword>
<comment type="cofactor">
    <cofactor evidence="1 5">
        <name>heme</name>
        <dbReference type="ChEBI" id="CHEBI:30413"/>
    </cofactor>
</comment>
<keyword evidence="3 5" id="KW-0479">Metal-binding</keyword>
<dbReference type="SUPFAM" id="SSF48264">
    <property type="entry name" value="Cytochrome P450"/>
    <property type="match status" value="1"/>
</dbReference>
<dbReference type="InterPro" id="IPR001128">
    <property type="entry name" value="Cyt_P450"/>
</dbReference>
<dbReference type="GO" id="GO:0005506">
    <property type="term" value="F:iron ion binding"/>
    <property type="evidence" value="ECO:0007669"/>
    <property type="project" value="InterPro"/>
</dbReference>
<evidence type="ECO:0000256" key="1">
    <source>
        <dbReference type="ARBA" id="ARBA00001971"/>
    </source>
</evidence>
<dbReference type="InterPro" id="IPR017972">
    <property type="entry name" value="Cyt_P450_CS"/>
</dbReference>
<dbReference type="GO" id="GO:0004497">
    <property type="term" value="F:monooxygenase activity"/>
    <property type="evidence" value="ECO:0007669"/>
    <property type="project" value="UniProtKB-KW"/>
</dbReference>
<dbReference type="Pfam" id="PF00067">
    <property type="entry name" value="p450"/>
    <property type="match status" value="1"/>
</dbReference>
<dbReference type="EMBL" id="JABCIY010000235">
    <property type="protein sequence ID" value="KAF7187152.1"/>
    <property type="molecule type" value="Genomic_DNA"/>
</dbReference>